<feature type="region of interest" description="Disordered" evidence="2">
    <location>
        <begin position="191"/>
        <end position="210"/>
    </location>
</feature>
<accession>A0A8C5CXL4</accession>
<dbReference type="RefSeq" id="XP_030232528.1">
    <property type="nucleotide sequence ID" value="XM_030376668.1"/>
</dbReference>
<organism evidence="3 4">
    <name type="scientific">Gadus morhua</name>
    <name type="common">Atlantic cod</name>
    <dbReference type="NCBI Taxonomy" id="8049"/>
    <lineage>
        <taxon>Eukaryota</taxon>
        <taxon>Metazoa</taxon>
        <taxon>Chordata</taxon>
        <taxon>Craniata</taxon>
        <taxon>Vertebrata</taxon>
        <taxon>Euteleostomi</taxon>
        <taxon>Actinopterygii</taxon>
        <taxon>Neopterygii</taxon>
        <taxon>Teleostei</taxon>
        <taxon>Neoteleostei</taxon>
        <taxon>Acanthomorphata</taxon>
        <taxon>Zeiogadaria</taxon>
        <taxon>Gadariae</taxon>
        <taxon>Gadiformes</taxon>
        <taxon>Gadoidei</taxon>
        <taxon>Gadidae</taxon>
        <taxon>Gadus</taxon>
    </lineage>
</organism>
<keyword evidence="4" id="KW-1185">Reference proteome</keyword>
<sequence length="845" mass="94592">MASPSSLFSSMSKFSFRRRDKDFKHIAPGLVPSASIAPKPAVPRTPPPRSPAPSPERPRSALAAAILSSSLTGRTFAIPPAGPRTLSAAGRSLSFSGLPQEGAAPYSRDKWSGDHDRRPRLPSPGSSDDEEEEELQYEEEDEDEEVDEEEADEEEREEPEELSDEEQHIYQTLDGQASLPVCLDRRTDRPVCVGRQDGQPITEPVYTLPVKAKRIFQEEVNSDKEFPQESDPYALRVRGKKPVKQLTQQKFQSDRSNPAQDVTVETSSPSPKTGRGSSKRNTPPPRKSSEPSEGLRGVLEGQQQAVLSLTLQNAALASERRQLQETLSQQGRELLRGKDAIQDLQARLSRGGTPSPAAPSPAAPSQTAPTVWSPGVLEEQVQNLKLTVHRLSVELSRYQAQTRPLGLQQGSRTDGLPTTSSPQPWLSDMKYLSPLLLAYEDRMAEKDALLQAVKEEVTALRVRVEEVVTENQTLHDRLVTSKGVSQQDWCGLQEKAALVLKENQVLLDQLEAQQKLSQTSHSQHQTEVTRLTKRLMLMEEEGRVLQVKMEEEWAELRTLRSRMKEAVPREEHCGITGKLHRQLEQEERRRVQEVEKMHAKVLDLEDEKRVLQAQNSSLTQEHRTMEQELQLSEQARRKACSRQAVLGGQLEESVRQEEEARLLLANLLTLAQRSTLERDHLALLATALEQEKAGGVRSLLEGTLRLRKLHDKVKVYRGRVSAGQALAERRQRDQESALASSQREILRLRQQLGDRQSTLDTVLQSKQDLEAELGVVWEAATREEQGMRETLLNNSPSRGVQSLGLLGRTGPDWFSEAAEPSAPLKAHHHHHSANDVEKLGLDFYS</sequence>
<feature type="compositionally biased region" description="Acidic residues" evidence="2">
    <location>
        <begin position="127"/>
        <end position="164"/>
    </location>
</feature>
<dbReference type="GO" id="GO:0060271">
    <property type="term" value="P:cilium assembly"/>
    <property type="evidence" value="ECO:0007669"/>
    <property type="project" value="InterPro"/>
</dbReference>
<dbReference type="GeneTree" id="ENSGT00940000166619"/>
<evidence type="ECO:0000256" key="1">
    <source>
        <dbReference type="SAM" id="Coils"/>
    </source>
</evidence>
<evidence type="ECO:0000313" key="4">
    <source>
        <dbReference type="Proteomes" id="UP000694546"/>
    </source>
</evidence>
<dbReference type="GO" id="GO:0007005">
    <property type="term" value="P:mitochondrion organization"/>
    <property type="evidence" value="ECO:0007669"/>
    <property type="project" value="InterPro"/>
</dbReference>
<feature type="compositionally biased region" description="Pro residues" evidence="2">
    <location>
        <begin position="40"/>
        <end position="55"/>
    </location>
</feature>
<reference evidence="3" key="1">
    <citation type="submission" date="2025-08" db="UniProtKB">
        <authorList>
            <consortium name="Ensembl"/>
        </authorList>
    </citation>
    <scope>IDENTIFICATION</scope>
</reference>
<reference evidence="3" key="2">
    <citation type="submission" date="2025-09" db="UniProtKB">
        <authorList>
            <consortium name="Ensembl"/>
        </authorList>
    </citation>
    <scope>IDENTIFICATION</scope>
</reference>
<dbReference type="Proteomes" id="UP000694546">
    <property type="component" value="Chromosome 14"/>
</dbReference>
<dbReference type="InterPro" id="IPR033545">
    <property type="entry name" value="CEP89"/>
</dbReference>
<dbReference type="GO" id="GO:0045202">
    <property type="term" value="C:synapse"/>
    <property type="evidence" value="ECO:0007669"/>
    <property type="project" value="GOC"/>
</dbReference>
<dbReference type="GO" id="GO:0097539">
    <property type="term" value="C:ciliary transition fiber"/>
    <property type="evidence" value="ECO:0007669"/>
    <property type="project" value="TreeGrafter"/>
</dbReference>
<feature type="region of interest" description="Disordered" evidence="2">
    <location>
        <begin position="218"/>
        <end position="296"/>
    </location>
</feature>
<dbReference type="GO" id="GO:0005814">
    <property type="term" value="C:centriole"/>
    <property type="evidence" value="ECO:0007669"/>
    <property type="project" value="InterPro"/>
</dbReference>
<keyword evidence="1" id="KW-0175">Coiled coil</keyword>
<feature type="compositionally biased region" description="Polar residues" evidence="2">
    <location>
        <begin position="245"/>
        <end position="281"/>
    </location>
</feature>
<feature type="compositionally biased region" description="Low complexity" evidence="2">
    <location>
        <begin position="60"/>
        <end position="71"/>
    </location>
</feature>
<evidence type="ECO:0000313" key="3">
    <source>
        <dbReference type="Ensembl" id="ENSGMOP00000068749.1"/>
    </source>
</evidence>
<feature type="compositionally biased region" description="Basic and acidic residues" evidence="2">
    <location>
        <begin position="218"/>
        <end position="227"/>
    </location>
</feature>
<feature type="region of interest" description="Disordered" evidence="2">
    <location>
        <begin position="349"/>
        <end position="370"/>
    </location>
</feature>
<dbReference type="GO" id="GO:0007268">
    <property type="term" value="P:chemical synaptic transmission"/>
    <property type="evidence" value="ECO:0007669"/>
    <property type="project" value="InterPro"/>
</dbReference>
<dbReference type="OrthoDB" id="6622877at2759"/>
<gene>
    <name evidence="3" type="primary">cep89</name>
</gene>
<proteinExistence type="predicted"/>
<feature type="coiled-coil region" evidence="1">
    <location>
        <begin position="436"/>
        <end position="470"/>
    </location>
</feature>
<feature type="coiled-coil region" evidence="1">
    <location>
        <begin position="594"/>
        <end position="635"/>
    </location>
</feature>
<feature type="compositionally biased region" description="Basic and acidic residues" evidence="2">
    <location>
        <begin position="107"/>
        <end position="119"/>
    </location>
</feature>
<dbReference type="GeneID" id="115558489"/>
<dbReference type="AlphaFoldDB" id="A0A8C5CXL4"/>
<dbReference type="PANTHER" id="PTHR36170">
    <property type="entry name" value="CENTROSOMAL PROTEIN OF 89 KDA"/>
    <property type="match status" value="1"/>
</dbReference>
<evidence type="ECO:0000256" key="2">
    <source>
        <dbReference type="SAM" id="MobiDB-lite"/>
    </source>
</evidence>
<dbReference type="PANTHER" id="PTHR36170:SF1">
    <property type="entry name" value="CENTROSOMAL PROTEIN OF 89 KDA"/>
    <property type="match status" value="1"/>
</dbReference>
<dbReference type="Ensembl" id="ENSGMOT00000050341.1">
    <property type="protein sequence ID" value="ENSGMOP00000068749.1"/>
    <property type="gene ID" value="ENSGMOG00000034662.1"/>
</dbReference>
<feature type="region of interest" description="Disordered" evidence="2">
    <location>
        <begin position="27"/>
        <end position="182"/>
    </location>
</feature>
<dbReference type="OMA" id="ENQQMRE"/>
<protein>
    <submittedName>
        <fullName evidence="3">Centrosomal protein 89</fullName>
    </submittedName>
</protein>
<name>A0A8C5CXL4_GADMO</name>